<protein>
    <submittedName>
        <fullName evidence="2">Uncharacterized protein</fullName>
    </submittedName>
</protein>
<proteinExistence type="predicted"/>
<dbReference type="Proteomes" id="UP000275456">
    <property type="component" value="Unassembled WGS sequence"/>
</dbReference>
<evidence type="ECO:0000313" key="3">
    <source>
        <dbReference type="Proteomes" id="UP000275456"/>
    </source>
</evidence>
<keyword evidence="3" id="KW-1185">Reference proteome</keyword>
<sequence length="61" mass="6357">MSQEQQPGHDHSSQDEAVTGGYGDPGEAEALTGDAESETDPKEHPKADPAEGSDPENPRGL</sequence>
<dbReference type="RefSeq" id="WP_123695905.1">
    <property type="nucleotide sequence ID" value="NZ_RKHJ01000001.1"/>
</dbReference>
<feature type="region of interest" description="Disordered" evidence="1">
    <location>
        <begin position="1"/>
        <end position="61"/>
    </location>
</feature>
<feature type="compositionally biased region" description="Basic and acidic residues" evidence="1">
    <location>
        <begin position="39"/>
        <end position="49"/>
    </location>
</feature>
<evidence type="ECO:0000256" key="1">
    <source>
        <dbReference type="SAM" id="MobiDB-lite"/>
    </source>
</evidence>
<dbReference type="AlphaFoldDB" id="A0A3N2ANT5"/>
<gene>
    <name evidence="2" type="ORF">EDD26_0074</name>
</gene>
<evidence type="ECO:0000313" key="2">
    <source>
        <dbReference type="EMBL" id="ROR64727.1"/>
    </source>
</evidence>
<organism evidence="2 3">
    <name type="scientific">Agrococcus jenensis</name>
    <dbReference type="NCBI Taxonomy" id="46353"/>
    <lineage>
        <taxon>Bacteria</taxon>
        <taxon>Bacillati</taxon>
        <taxon>Actinomycetota</taxon>
        <taxon>Actinomycetes</taxon>
        <taxon>Micrococcales</taxon>
        <taxon>Microbacteriaceae</taxon>
        <taxon>Agrococcus</taxon>
    </lineage>
</organism>
<reference evidence="2 3" key="1">
    <citation type="submission" date="2018-11" db="EMBL/GenBank/DDBJ databases">
        <title>Sequencing the genomes of 1000 actinobacteria strains.</title>
        <authorList>
            <person name="Klenk H.-P."/>
        </authorList>
    </citation>
    <scope>NUCLEOTIDE SEQUENCE [LARGE SCALE GENOMIC DNA]</scope>
    <source>
        <strain evidence="2 3">DSM 9580</strain>
    </source>
</reference>
<name>A0A3N2ANT5_9MICO</name>
<comment type="caution">
    <text evidence="2">The sequence shown here is derived from an EMBL/GenBank/DDBJ whole genome shotgun (WGS) entry which is preliminary data.</text>
</comment>
<dbReference type="EMBL" id="RKHJ01000001">
    <property type="protein sequence ID" value="ROR64727.1"/>
    <property type="molecule type" value="Genomic_DNA"/>
</dbReference>
<accession>A0A3N2ANT5</accession>